<dbReference type="Proteomes" id="UP000217154">
    <property type="component" value="Chromosome"/>
</dbReference>
<dbReference type="AlphaFoldDB" id="A0A250DSS1"/>
<evidence type="ECO:0000313" key="3">
    <source>
        <dbReference type="EMBL" id="ATA57292.1"/>
    </source>
</evidence>
<evidence type="ECO:0000256" key="1">
    <source>
        <dbReference type="SAM" id="MobiDB-lite"/>
    </source>
</evidence>
<feature type="region of interest" description="Disordered" evidence="1">
    <location>
        <begin position="61"/>
        <end position="88"/>
    </location>
</feature>
<reference evidence="3 4" key="1">
    <citation type="submission" date="2017-09" db="EMBL/GenBank/DDBJ databases">
        <title>The diverse metabolic capabilities of V. boronicumulans make it an excellent choice for continued studies on novel biodegradation.</title>
        <authorList>
            <person name="Sun S."/>
        </authorList>
    </citation>
    <scope>NUCLEOTIDE SEQUENCE [LARGE SCALE GENOMIC DNA]</scope>
    <source>
        <strain evidence="3 4">J1</strain>
    </source>
</reference>
<dbReference type="EMBL" id="CP023284">
    <property type="protein sequence ID" value="ATA57292.1"/>
    <property type="molecule type" value="Genomic_DNA"/>
</dbReference>
<accession>A0A250DSS1</accession>
<evidence type="ECO:0000313" key="4">
    <source>
        <dbReference type="Proteomes" id="UP000217154"/>
    </source>
</evidence>
<sequence length="88" mass="9658">MDMKHQLFIGIVGLALSGAALAQPTESFYLMRNKVSGKAVCAQHPISPDWVREAGPFKDQDCKVADKPEPRRSDLPASPLELAPKKKE</sequence>
<dbReference type="KEGG" id="vbo:CKY39_31755"/>
<keyword evidence="2" id="KW-0732">Signal</keyword>
<name>A0A250DSS1_9BURK</name>
<gene>
    <name evidence="3" type="ORF">CKY39_31755</name>
</gene>
<protein>
    <submittedName>
        <fullName evidence="3">Uncharacterized protein</fullName>
    </submittedName>
</protein>
<evidence type="ECO:0000256" key="2">
    <source>
        <dbReference type="SAM" id="SignalP"/>
    </source>
</evidence>
<feature type="signal peptide" evidence="2">
    <location>
        <begin position="1"/>
        <end position="22"/>
    </location>
</feature>
<feature type="chain" id="PRO_5043938116" evidence="2">
    <location>
        <begin position="23"/>
        <end position="88"/>
    </location>
</feature>
<organism evidence="3 4">
    <name type="scientific">Variovorax boronicumulans</name>
    <dbReference type="NCBI Taxonomy" id="436515"/>
    <lineage>
        <taxon>Bacteria</taxon>
        <taxon>Pseudomonadati</taxon>
        <taxon>Pseudomonadota</taxon>
        <taxon>Betaproteobacteria</taxon>
        <taxon>Burkholderiales</taxon>
        <taxon>Comamonadaceae</taxon>
        <taxon>Variovorax</taxon>
    </lineage>
</organism>
<proteinExistence type="predicted"/>
<feature type="compositionally biased region" description="Basic and acidic residues" evidence="1">
    <location>
        <begin position="61"/>
        <end position="74"/>
    </location>
</feature>